<sequence length="178" mass="19626">MASKHQNMFYKKKKKQETTEICSRGGLGVATNTGSSTIIVHSTVKTNFVPFAGSGFKLGAGESNTAVKSRQKNNPKKQIKTDRPQVHQIRIEDSDSDGELNSDSIISCPVCNRSIHLRNIESHLEECKKLDSGFYNTIIIDSDNETETAGKPNSVKCPCCATLVNENKINEHLDICLQ</sequence>
<keyword evidence="3 6" id="KW-0863">Zinc-finger</keyword>
<evidence type="ECO:0000256" key="4">
    <source>
        <dbReference type="ARBA" id="ARBA00022833"/>
    </source>
</evidence>
<evidence type="ECO:0000313" key="10">
    <source>
        <dbReference type="Proteomes" id="UP001558652"/>
    </source>
</evidence>
<dbReference type="InterPro" id="IPR006642">
    <property type="entry name" value="Rad18_UBZ4"/>
</dbReference>
<dbReference type="GO" id="GO:0008270">
    <property type="term" value="F:zinc ion binding"/>
    <property type="evidence" value="ECO:0007669"/>
    <property type="project" value="UniProtKB-KW"/>
</dbReference>
<proteinExistence type="predicted"/>
<reference evidence="9 10" key="1">
    <citation type="submission" date="2024-07" db="EMBL/GenBank/DDBJ databases">
        <title>Chromosome-level genome assembly of the water stick insect Ranatra chinensis (Heteroptera: Nepidae).</title>
        <authorList>
            <person name="Liu X."/>
        </authorList>
    </citation>
    <scope>NUCLEOTIDE SEQUENCE [LARGE SCALE GENOMIC DNA]</scope>
    <source>
        <strain evidence="9">Cailab_2021Rc</strain>
        <tissue evidence="9">Muscle</tissue>
    </source>
</reference>
<evidence type="ECO:0000256" key="6">
    <source>
        <dbReference type="PROSITE-ProRule" id="PRU01256"/>
    </source>
</evidence>
<dbReference type="EMBL" id="JBFDAA010000002">
    <property type="protein sequence ID" value="KAL1139846.1"/>
    <property type="molecule type" value="Genomic_DNA"/>
</dbReference>
<organism evidence="9 10">
    <name type="scientific">Ranatra chinensis</name>
    <dbReference type="NCBI Taxonomy" id="642074"/>
    <lineage>
        <taxon>Eukaryota</taxon>
        <taxon>Metazoa</taxon>
        <taxon>Ecdysozoa</taxon>
        <taxon>Arthropoda</taxon>
        <taxon>Hexapoda</taxon>
        <taxon>Insecta</taxon>
        <taxon>Pterygota</taxon>
        <taxon>Neoptera</taxon>
        <taxon>Paraneoptera</taxon>
        <taxon>Hemiptera</taxon>
        <taxon>Heteroptera</taxon>
        <taxon>Panheteroptera</taxon>
        <taxon>Nepomorpha</taxon>
        <taxon>Nepidae</taxon>
        <taxon>Ranatrinae</taxon>
        <taxon>Ranatra</taxon>
    </lineage>
</organism>
<keyword evidence="1" id="KW-0479">Metal-binding</keyword>
<evidence type="ECO:0000256" key="2">
    <source>
        <dbReference type="ARBA" id="ARBA00022763"/>
    </source>
</evidence>
<feature type="compositionally biased region" description="Basic residues" evidence="7">
    <location>
        <begin position="69"/>
        <end position="78"/>
    </location>
</feature>
<gene>
    <name evidence="9" type="ORF">AAG570_006823</name>
</gene>
<keyword evidence="4" id="KW-0862">Zinc</keyword>
<dbReference type="Gene3D" id="3.30.160.60">
    <property type="entry name" value="Classic Zinc Finger"/>
    <property type="match status" value="2"/>
</dbReference>
<evidence type="ECO:0000259" key="8">
    <source>
        <dbReference type="PROSITE" id="PS51908"/>
    </source>
</evidence>
<dbReference type="AlphaFoldDB" id="A0ABD0YV73"/>
<keyword evidence="10" id="KW-1185">Reference proteome</keyword>
<evidence type="ECO:0000256" key="3">
    <source>
        <dbReference type="ARBA" id="ARBA00022771"/>
    </source>
</evidence>
<keyword evidence="2 6" id="KW-0227">DNA damage</keyword>
<name>A0ABD0YV73_9HEMI</name>
<keyword evidence="5 6" id="KW-0234">DNA repair</keyword>
<dbReference type="GO" id="GO:0006281">
    <property type="term" value="P:DNA repair"/>
    <property type="evidence" value="ECO:0007669"/>
    <property type="project" value="UniProtKB-KW"/>
</dbReference>
<dbReference type="SMART" id="SM00734">
    <property type="entry name" value="ZnF_Rad18"/>
    <property type="match status" value="2"/>
</dbReference>
<dbReference type="PROSITE" id="PS51908">
    <property type="entry name" value="ZF_UBZ4"/>
    <property type="match status" value="1"/>
</dbReference>
<feature type="domain" description="UBZ4-type" evidence="8">
    <location>
        <begin position="154"/>
        <end position="178"/>
    </location>
</feature>
<feature type="region of interest" description="Disordered" evidence="7">
    <location>
        <begin position="63"/>
        <end position="86"/>
    </location>
</feature>
<evidence type="ECO:0000256" key="5">
    <source>
        <dbReference type="ARBA" id="ARBA00023204"/>
    </source>
</evidence>
<comment type="caution">
    <text evidence="9">The sequence shown here is derived from an EMBL/GenBank/DDBJ whole genome shotgun (WGS) entry which is preliminary data.</text>
</comment>
<evidence type="ECO:0000313" key="9">
    <source>
        <dbReference type="EMBL" id="KAL1139846.1"/>
    </source>
</evidence>
<protein>
    <recommendedName>
        <fullName evidence="8">UBZ4-type domain-containing protein</fullName>
    </recommendedName>
</protein>
<evidence type="ECO:0000256" key="1">
    <source>
        <dbReference type="ARBA" id="ARBA00022723"/>
    </source>
</evidence>
<accession>A0ABD0YV73</accession>
<evidence type="ECO:0000256" key="7">
    <source>
        <dbReference type="SAM" id="MobiDB-lite"/>
    </source>
</evidence>
<dbReference type="Proteomes" id="UP001558652">
    <property type="component" value="Unassembled WGS sequence"/>
</dbReference>